<dbReference type="CDD" id="cd00130">
    <property type="entry name" value="PAS"/>
    <property type="match status" value="2"/>
</dbReference>
<dbReference type="OMA" id="HEKIMME"/>
<reference evidence="9" key="1">
    <citation type="submission" date="2022-01" db="UniProtKB">
        <authorList>
            <consortium name="EnsemblMetazoa"/>
        </authorList>
    </citation>
    <scope>IDENTIFICATION</scope>
</reference>
<comment type="subcellular location">
    <subcellularLocation>
        <location evidence="1">Nucleus</location>
    </subcellularLocation>
</comment>
<evidence type="ECO:0000256" key="3">
    <source>
        <dbReference type="ARBA" id="ARBA00023015"/>
    </source>
</evidence>
<evidence type="ECO:0000313" key="10">
    <source>
        <dbReference type="Proteomes" id="UP000494040"/>
    </source>
</evidence>
<dbReference type="Gene3D" id="3.30.450.20">
    <property type="entry name" value="PAS domain"/>
    <property type="match status" value="2"/>
</dbReference>
<protein>
    <submittedName>
        <fullName evidence="9">Uncharacterized protein</fullName>
    </submittedName>
</protein>
<dbReference type="InterPro" id="IPR013767">
    <property type="entry name" value="PAS_fold"/>
</dbReference>
<dbReference type="InterPro" id="IPR050933">
    <property type="entry name" value="Circadian_TF"/>
</dbReference>
<keyword evidence="10" id="KW-1185">Reference proteome</keyword>
<keyword evidence="3" id="KW-0805">Transcription regulation</keyword>
<dbReference type="Pfam" id="PF00989">
    <property type="entry name" value="PAS"/>
    <property type="match status" value="1"/>
</dbReference>
<evidence type="ECO:0000313" key="9">
    <source>
        <dbReference type="EnsemblMetazoa" id="XP_024085191.1"/>
    </source>
</evidence>
<feature type="domain" description="PAS" evidence="7">
    <location>
        <begin position="126"/>
        <end position="189"/>
    </location>
</feature>
<dbReference type="InterPro" id="IPR036638">
    <property type="entry name" value="HLH_DNA-bd_sf"/>
</dbReference>
<dbReference type="SMART" id="SM00353">
    <property type="entry name" value="HLH"/>
    <property type="match status" value="1"/>
</dbReference>
<keyword evidence="4" id="KW-0238">DNA-binding</keyword>
<dbReference type="InterPro" id="IPR001067">
    <property type="entry name" value="Nuc_translocat"/>
</dbReference>
<dbReference type="GO" id="GO:0003700">
    <property type="term" value="F:DNA-binding transcription factor activity"/>
    <property type="evidence" value="ECO:0007669"/>
    <property type="project" value="InterPro"/>
</dbReference>
<feature type="domain" description="BHLH" evidence="8">
    <location>
        <begin position="50"/>
        <end position="103"/>
    </location>
</feature>
<dbReference type="InterPro" id="IPR011598">
    <property type="entry name" value="bHLH_dom"/>
</dbReference>
<accession>A0A8I6TL09</accession>
<dbReference type="Proteomes" id="UP000494040">
    <property type="component" value="Unassembled WGS sequence"/>
</dbReference>
<dbReference type="PROSITE" id="PS50112">
    <property type="entry name" value="PAS"/>
    <property type="match status" value="1"/>
</dbReference>
<dbReference type="CDD" id="cd11391">
    <property type="entry name" value="bHLH_PAS"/>
    <property type="match status" value="1"/>
</dbReference>
<dbReference type="PROSITE" id="PS50888">
    <property type="entry name" value="BHLH"/>
    <property type="match status" value="1"/>
</dbReference>
<dbReference type="SUPFAM" id="SSF47459">
    <property type="entry name" value="HLH, helix-loop-helix DNA-binding domain"/>
    <property type="match status" value="1"/>
</dbReference>
<dbReference type="SUPFAM" id="SSF55785">
    <property type="entry name" value="PYP-like sensor domain (PAS domain)"/>
    <property type="match status" value="2"/>
</dbReference>
<evidence type="ECO:0000259" key="7">
    <source>
        <dbReference type="PROSITE" id="PS50112"/>
    </source>
</evidence>
<evidence type="ECO:0000256" key="5">
    <source>
        <dbReference type="ARBA" id="ARBA00023163"/>
    </source>
</evidence>
<dbReference type="PRINTS" id="PR00785">
    <property type="entry name" value="NCTRNSLOCATR"/>
</dbReference>
<evidence type="ECO:0000256" key="1">
    <source>
        <dbReference type="ARBA" id="ARBA00004123"/>
    </source>
</evidence>
<evidence type="ECO:0000256" key="4">
    <source>
        <dbReference type="ARBA" id="ARBA00023125"/>
    </source>
</evidence>
<dbReference type="Pfam" id="PF00010">
    <property type="entry name" value="HLH"/>
    <property type="match status" value="1"/>
</dbReference>
<dbReference type="InterPro" id="IPR001610">
    <property type="entry name" value="PAC"/>
</dbReference>
<name>A0A8I6TL09_CIMLE</name>
<keyword evidence="2" id="KW-0677">Repeat</keyword>
<evidence type="ECO:0000259" key="8">
    <source>
        <dbReference type="PROSITE" id="PS50888"/>
    </source>
</evidence>
<dbReference type="Pfam" id="PF14598">
    <property type="entry name" value="PAS_11"/>
    <property type="match status" value="1"/>
</dbReference>
<keyword evidence="5" id="KW-0804">Transcription</keyword>
<evidence type="ECO:0000256" key="6">
    <source>
        <dbReference type="ARBA" id="ARBA00023242"/>
    </source>
</evidence>
<dbReference type="OrthoDB" id="7788762at2759"/>
<keyword evidence="6" id="KW-0539">Nucleus</keyword>
<dbReference type="InterPro" id="IPR000014">
    <property type="entry name" value="PAS"/>
</dbReference>
<dbReference type="InterPro" id="IPR035965">
    <property type="entry name" value="PAS-like_dom_sf"/>
</dbReference>
<dbReference type="AlphaFoldDB" id="A0A8I6TL09"/>
<organism evidence="9 10">
    <name type="scientific">Cimex lectularius</name>
    <name type="common">Bed bug</name>
    <name type="synonym">Acanthia lectularia</name>
    <dbReference type="NCBI Taxonomy" id="79782"/>
    <lineage>
        <taxon>Eukaryota</taxon>
        <taxon>Metazoa</taxon>
        <taxon>Ecdysozoa</taxon>
        <taxon>Arthropoda</taxon>
        <taxon>Hexapoda</taxon>
        <taxon>Insecta</taxon>
        <taxon>Pterygota</taxon>
        <taxon>Neoptera</taxon>
        <taxon>Paraneoptera</taxon>
        <taxon>Hemiptera</taxon>
        <taxon>Heteroptera</taxon>
        <taxon>Panheteroptera</taxon>
        <taxon>Cimicomorpha</taxon>
        <taxon>Cimicidae</taxon>
        <taxon>Cimex</taxon>
    </lineage>
</organism>
<dbReference type="GO" id="GO:0003677">
    <property type="term" value="F:DNA binding"/>
    <property type="evidence" value="ECO:0007669"/>
    <property type="project" value="UniProtKB-KW"/>
</dbReference>
<dbReference type="KEGG" id="clec:112127883"/>
<dbReference type="RefSeq" id="XP_024085191.1">
    <property type="nucleotide sequence ID" value="XM_024229423.1"/>
</dbReference>
<dbReference type="Gene3D" id="4.10.280.10">
    <property type="entry name" value="Helix-loop-helix DNA-binding domain"/>
    <property type="match status" value="1"/>
</dbReference>
<dbReference type="GO" id="GO:0005667">
    <property type="term" value="C:transcription regulator complex"/>
    <property type="evidence" value="ECO:0007669"/>
    <property type="project" value="InterPro"/>
</dbReference>
<dbReference type="GO" id="GO:0005737">
    <property type="term" value="C:cytoplasm"/>
    <property type="evidence" value="ECO:0007669"/>
    <property type="project" value="InterPro"/>
</dbReference>
<evidence type="ECO:0000256" key="2">
    <source>
        <dbReference type="ARBA" id="ARBA00022737"/>
    </source>
</evidence>
<sequence length="751" mass="85148">MPGHDTFNTCVMCECRFNTNTYHIPWMTPPTHLDYYHRIGYYQDNYTASSTREIRNKAEKQRRDKLNQFINELAMLVPMVSSSAKRLDKTSILRLSATFLRMHQVLLKRDTSTEQLRLPIEWCQSLLEGMDGILLVVTASGKIVFVTHNVETILGHPQTDLLGQSLYNITSLEDHEELKRALKSDAESNLPSTLDAASSSLVTETKRQPERRSFYLRLRQKSVSKSDQPQFELVHVMGHLRVPPPSSQTKKNRTDTHISNEAILVAMMKPFKEKRVTENSLIEATREEWVSRHLIDGTIVFSDHRISVVSGYMSDEVTGIHGFRYMHQDDVRWVMIALRQMYYRGESYGSSCYRLMSKNGEFIYIRTHGYLELNEDTNSVQSFICINTLVSQEEGEAQIAAMKSLYTPLVTQGDNLVSGIADPRYLKNVQDSGNGSSLLQPLMVDNPTELKTAIEQLLSNLPSDQIHPSSNDPAPDYQFAKAAMVSRTMPPVTVHTSKMGVQRMPMIKKGPRYTRPSVITRAKEKRVITEDDSTVVKRHRLETSVITMADTSRSVIRAREEYVEGDPGSSILRETSFIPVAEPNSPPQPVYIASPQESSLPLQGASYELSPDNRLVIPTQPSEILFSNDLLNIEDRETFINISGELDETLQVPTVALWESDISTLEEGVSRGQSHLEDRIQYQGTQIQAIEEDLTSVQFESGGQMRFSTLSQLKAEYEKQHKLLKTLQQDHQNIQNCKEQVPICGAQDINV</sequence>
<dbReference type="GeneID" id="112127883"/>
<dbReference type="GO" id="GO:0045944">
    <property type="term" value="P:positive regulation of transcription by RNA polymerase II"/>
    <property type="evidence" value="ECO:0007669"/>
    <property type="project" value="UniProtKB-ARBA"/>
</dbReference>
<dbReference type="GO" id="GO:0046983">
    <property type="term" value="F:protein dimerization activity"/>
    <property type="evidence" value="ECO:0007669"/>
    <property type="project" value="InterPro"/>
</dbReference>
<proteinExistence type="predicted"/>
<dbReference type="PANTHER" id="PTHR23042">
    <property type="entry name" value="CIRCADIAN PROTEIN CLOCK/ARNT/BMAL/PAS"/>
    <property type="match status" value="1"/>
</dbReference>
<dbReference type="SMART" id="SM00091">
    <property type="entry name" value="PAS"/>
    <property type="match status" value="2"/>
</dbReference>
<dbReference type="SMART" id="SM00086">
    <property type="entry name" value="PAC"/>
    <property type="match status" value="1"/>
</dbReference>
<dbReference type="GO" id="GO:0005634">
    <property type="term" value="C:nucleus"/>
    <property type="evidence" value="ECO:0007669"/>
    <property type="project" value="UniProtKB-SubCell"/>
</dbReference>
<dbReference type="EnsemblMetazoa" id="XM_024229423.1">
    <property type="protein sequence ID" value="XP_024085191.1"/>
    <property type="gene ID" value="LOC112127883"/>
</dbReference>